<reference evidence="1 2" key="1">
    <citation type="journal article" date="2016" name="Nat. Commun.">
        <title>Thousands of microbial genomes shed light on interconnected biogeochemical processes in an aquifer system.</title>
        <authorList>
            <person name="Anantharaman K."/>
            <person name="Brown C.T."/>
            <person name="Hug L.A."/>
            <person name="Sharon I."/>
            <person name="Castelle C.J."/>
            <person name="Probst A.J."/>
            <person name="Thomas B.C."/>
            <person name="Singh A."/>
            <person name="Wilkins M.J."/>
            <person name="Karaoz U."/>
            <person name="Brodie E.L."/>
            <person name="Williams K.H."/>
            <person name="Hubbard S.S."/>
            <person name="Banfield J.F."/>
        </authorList>
    </citation>
    <scope>NUCLEOTIDE SEQUENCE [LARGE SCALE GENOMIC DNA]</scope>
</reference>
<comment type="caution">
    <text evidence="1">The sequence shown here is derived from an EMBL/GenBank/DDBJ whole genome shotgun (WGS) entry which is preliminary data.</text>
</comment>
<accession>A0A1F6Y605</accession>
<organism evidence="1 2">
    <name type="scientific">Candidatus Nomurabacteria bacterium RIFCSPLOWO2_02_FULL_40_67</name>
    <dbReference type="NCBI Taxonomy" id="1801787"/>
    <lineage>
        <taxon>Bacteria</taxon>
        <taxon>Candidatus Nomuraibacteriota</taxon>
    </lineage>
</organism>
<evidence type="ECO:0000313" key="1">
    <source>
        <dbReference type="EMBL" id="OGJ01821.1"/>
    </source>
</evidence>
<dbReference type="AlphaFoldDB" id="A0A1F6Y605"/>
<proteinExistence type="predicted"/>
<evidence type="ECO:0000313" key="2">
    <source>
        <dbReference type="Proteomes" id="UP000177693"/>
    </source>
</evidence>
<dbReference type="EMBL" id="MFVL01000010">
    <property type="protein sequence ID" value="OGJ01821.1"/>
    <property type="molecule type" value="Genomic_DNA"/>
</dbReference>
<protein>
    <submittedName>
        <fullName evidence="1">Uncharacterized protein</fullName>
    </submittedName>
</protein>
<gene>
    <name evidence="1" type="ORF">A3I23_03485</name>
</gene>
<name>A0A1F6Y605_9BACT</name>
<sequence>MKAKIIQNIKSIILALILMLGVGVVSAVGTWKNPDCGPTGCNTDTPINVSDTIQTKDGGLILGGGLVTGRLNPPYGLIVEKGNVGIGTAAPTRKLTVDIGSPNNIDRDGIQISGSTLNIGLFLENKRMSGTPLWSITSAASGSGFGAGNLVIQRQLSGEQWYGNPDLTSAVFTPSGNMGIGTNAPGAKLEVAGQVKITGGSPGLNKILASSDASGLASWKTKGELGLGSGGGVSFSEEKTKRATSATEVSENLGSTSQYGACFLTKFEVNENGSGAVDKGGCRVYQSEGQWKLGVKSSATEWVECSARCIGQ</sequence>
<dbReference type="Proteomes" id="UP000177693">
    <property type="component" value="Unassembled WGS sequence"/>
</dbReference>